<dbReference type="PANTHER" id="PTHR12526">
    <property type="entry name" value="GLYCOSYLTRANSFERASE"/>
    <property type="match status" value="1"/>
</dbReference>
<reference evidence="2" key="2">
    <citation type="submission" date="2010-01" db="EMBL/GenBank/DDBJ databases">
        <title>The complete genome of Geodermatophilus obscurus DSM 43160.</title>
        <authorList>
            <consortium name="US DOE Joint Genome Institute (JGI-PGF)"/>
            <person name="Lucas S."/>
            <person name="Copeland A."/>
            <person name="Lapidus A."/>
            <person name="Glavina del Rio T."/>
            <person name="Dalin E."/>
            <person name="Tice H."/>
            <person name="Bruce D."/>
            <person name="Goodwin L."/>
            <person name="Pitluck S."/>
            <person name="Kyrpides N."/>
            <person name="Mavromatis K."/>
            <person name="Ivanova N."/>
            <person name="Munk A.C."/>
            <person name="Brettin T."/>
            <person name="Detter J.C."/>
            <person name="Han C."/>
            <person name="Larimer F."/>
            <person name="Land M."/>
            <person name="Hauser L."/>
            <person name="Markowitz V."/>
            <person name="Cheng J.-F."/>
            <person name="Hugenholtz P."/>
            <person name="Woyke T."/>
            <person name="Wu D."/>
            <person name="Jando M."/>
            <person name="Schneider S."/>
            <person name="Klenk H.-P."/>
            <person name="Eisen J.A."/>
        </authorList>
    </citation>
    <scope>NUCLEOTIDE SEQUENCE [LARGE SCALE GENOMIC DNA]</scope>
    <source>
        <strain evidence="2">ATCC 25078 / DSM 43160 / JCM 3152 / KCC A-0152 / KCTC 9177 / NBRC 13315 / NRRL B-3577 / G-20</strain>
    </source>
</reference>
<dbReference type="HOGENOM" id="CLU_681077_0_0_11"/>
<dbReference type="eggNOG" id="COG0438">
    <property type="taxonomic scope" value="Bacteria"/>
</dbReference>
<dbReference type="PANTHER" id="PTHR12526:SF600">
    <property type="entry name" value="GLYCOSYL TRANSFERASE GROUP 1"/>
    <property type="match status" value="1"/>
</dbReference>
<dbReference type="EMBL" id="CP001867">
    <property type="protein sequence ID" value="ADB73147.1"/>
    <property type="molecule type" value="Genomic_DNA"/>
</dbReference>
<keyword evidence="1" id="KW-0808">Transferase</keyword>
<dbReference type="AlphaFoldDB" id="D2S536"/>
<sequence length="404" mass="44690">MIVTFTWAIPYPGIDHAGGEYVLRHTTALADRWPVLLVAENSAANDRAVAMRPRPDRVGVSLTRPYNRWTVRQLGWRVIRKLTAVTPSRALADHIRRDVSLQCRLREADLVEFQWTDTFGLATVVREFAGEVPLVGIAHDVISQRQDRRVSSLPLPEPIRRAYRRWVRVHERRVLAGLDVVITFSEKDAALVHQIAPDVVTEVVAPPVAAAPSARARVRPAGMPQVVAFVGALYRPENEEAVHWFLREVWPRVRRAEASAQFHISGAGPSADLRRSATGRDDVVLWGYRDDLDEAYQQADVVVIPVLKGAGVKFKTITALSWGLPVVTTTVGAEGIPEAAEAAAIADDPAAFAEGVVRALRGGVEVGRRAHVTDIVRQRYSEAAFVRRLQELYEGLMRRSGNGG</sequence>
<dbReference type="Gene3D" id="3.40.50.2000">
    <property type="entry name" value="Glycogen Phosphorylase B"/>
    <property type="match status" value="1"/>
</dbReference>
<dbReference type="SUPFAM" id="SSF53756">
    <property type="entry name" value="UDP-Glycosyltransferase/glycogen phosphorylase"/>
    <property type="match status" value="1"/>
</dbReference>
<accession>D2S536</accession>
<dbReference type="Pfam" id="PF13692">
    <property type="entry name" value="Glyco_trans_1_4"/>
    <property type="match status" value="1"/>
</dbReference>
<evidence type="ECO:0000313" key="1">
    <source>
        <dbReference type="EMBL" id="ADB73147.1"/>
    </source>
</evidence>
<dbReference type="Proteomes" id="UP000001382">
    <property type="component" value="Chromosome"/>
</dbReference>
<keyword evidence="2" id="KW-1185">Reference proteome</keyword>
<reference evidence="1 2" key="1">
    <citation type="journal article" date="2010" name="Stand. Genomic Sci.">
        <title>Complete genome sequence of Geodermatophilus obscurus type strain (G-20).</title>
        <authorList>
            <person name="Ivanova N."/>
            <person name="Sikorski J."/>
            <person name="Jando M."/>
            <person name="Munk C."/>
            <person name="Lapidus A."/>
            <person name="Glavina Del Rio T."/>
            <person name="Copeland A."/>
            <person name="Tice H."/>
            <person name="Cheng J.-F."/>
            <person name="Lucas S."/>
            <person name="Chen F."/>
            <person name="Nolan M."/>
            <person name="Bruce D."/>
            <person name="Goodwin L."/>
            <person name="Pitluck S."/>
            <person name="Mavromatis K."/>
            <person name="Mikhailova N."/>
            <person name="Pati A."/>
            <person name="Chen A."/>
            <person name="Palaniappan K."/>
            <person name="Land M."/>
            <person name="Hauser L."/>
            <person name="Chang Y.-J."/>
            <person name="Jeffries C.D."/>
            <person name="Meincke L."/>
            <person name="Brettin T."/>
            <person name="Detter J.C."/>
            <person name="Detter J.C."/>
            <person name="Rohde M."/>
            <person name="Goeker M."/>
            <person name="Bristow J."/>
            <person name="Eisen J.A."/>
            <person name="Markowitz V."/>
            <person name="Hugenholtz P."/>
            <person name="Kyrpides N.C."/>
            <person name="Klenk H.-P."/>
        </authorList>
    </citation>
    <scope>NUCLEOTIDE SEQUENCE [LARGE SCALE GENOMIC DNA]</scope>
    <source>
        <strain evidence="2">ATCC 25078 / DSM 43160 / JCM 3152 / KCC A-0152 / KCTC 9177 / NBRC 13315 / NRRL B-3577 / G-20</strain>
    </source>
</reference>
<protein>
    <submittedName>
        <fullName evidence="1">Glycosyltransferase-like protein</fullName>
    </submittedName>
</protein>
<dbReference type="STRING" id="526225.Gobs_0351"/>
<proteinExistence type="predicted"/>
<organism evidence="1 2">
    <name type="scientific">Geodermatophilus obscurus (strain ATCC 25078 / DSM 43160 / JCM 3152 / CCUG 61914 / KCC A-0152 / KCTC 9177 / NBRC 13315 / NRRL B-3577 / G-20)</name>
    <dbReference type="NCBI Taxonomy" id="526225"/>
    <lineage>
        <taxon>Bacteria</taxon>
        <taxon>Bacillati</taxon>
        <taxon>Actinomycetota</taxon>
        <taxon>Actinomycetes</taxon>
        <taxon>Geodermatophilales</taxon>
        <taxon>Geodermatophilaceae</taxon>
        <taxon>Geodermatophilus</taxon>
    </lineage>
</organism>
<dbReference type="GO" id="GO:0016757">
    <property type="term" value="F:glycosyltransferase activity"/>
    <property type="evidence" value="ECO:0007669"/>
    <property type="project" value="TreeGrafter"/>
</dbReference>
<dbReference type="OrthoDB" id="5142720at2"/>
<dbReference type="KEGG" id="gob:Gobs_0351"/>
<dbReference type="RefSeq" id="WP_012946588.1">
    <property type="nucleotide sequence ID" value="NC_013757.1"/>
</dbReference>
<name>D2S536_GEOOG</name>
<evidence type="ECO:0000313" key="2">
    <source>
        <dbReference type="Proteomes" id="UP000001382"/>
    </source>
</evidence>
<gene>
    <name evidence="1" type="ordered locus">Gobs_0351</name>
</gene>